<dbReference type="Proteomes" id="UP001501020">
    <property type="component" value="Unassembled WGS sequence"/>
</dbReference>
<evidence type="ECO:0008006" key="3">
    <source>
        <dbReference type="Google" id="ProtNLM"/>
    </source>
</evidence>
<organism evidence="1 2">
    <name type="scientific">Actinomadura napierensis</name>
    <dbReference type="NCBI Taxonomy" id="267854"/>
    <lineage>
        <taxon>Bacteria</taxon>
        <taxon>Bacillati</taxon>
        <taxon>Actinomycetota</taxon>
        <taxon>Actinomycetes</taxon>
        <taxon>Streptosporangiales</taxon>
        <taxon>Thermomonosporaceae</taxon>
        <taxon>Actinomadura</taxon>
    </lineage>
</organism>
<dbReference type="SUPFAM" id="SSF53335">
    <property type="entry name" value="S-adenosyl-L-methionine-dependent methyltransferases"/>
    <property type="match status" value="1"/>
</dbReference>
<dbReference type="RefSeq" id="WP_344263181.1">
    <property type="nucleotide sequence ID" value="NZ_BAAAMR010000009.1"/>
</dbReference>
<comment type="caution">
    <text evidence="1">The sequence shown here is derived from an EMBL/GenBank/DDBJ whole genome shotgun (WGS) entry which is preliminary data.</text>
</comment>
<name>A0ABP5K7K2_9ACTN</name>
<accession>A0ABP5K7K2</accession>
<dbReference type="Gene3D" id="3.40.50.150">
    <property type="entry name" value="Vaccinia Virus protein VP39"/>
    <property type="match status" value="1"/>
</dbReference>
<keyword evidence="2" id="KW-1185">Reference proteome</keyword>
<gene>
    <name evidence="1" type="ORF">GCM10009727_16300</name>
</gene>
<dbReference type="EMBL" id="BAAAMR010000009">
    <property type="protein sequence ID" value="GAA2126860.1"/>
    <property type="molecule type" value="Genomic_DNA"/>
</dbReference>
<reference evidence="2" key="1">
    <citation type="journal article" date="2019" name="Int. J. Syst. Evol. Microbiol.">
        <title>The Global Catalogue of Microorganisms (GCM) 10K type strain sequencing project: providing services to taxonomists for standard genome sequencing and annotation.</title>
        <authorList>
            <consortium name="The Broad Institute Genomics Platform"/>
            <consortium name="The Broad Institute Genome Sequencing Center for Infectious Disease"/>
            <person name="Wu L."/>
            <person name="Ma J."/>
        </authorList>
    </citation>
    <scope>NUCLEOTIDE SEQUENCE [LARGE SCALE GENOMIC DNA]</scope>
    <source>
        <strain evidence="2">JCM 13850</strain>
    </source>
</reference>
<evidence type="ECO:0000313" key="2">
    <source>
        <dbReference type="Proteomes" id="UP001501020"/>
    </source>
</evidence>
<proteinExistence type="predicted"/>
<sequence>MQPETDNAADWRAWHGAYDDPESSLARRLATVRERIREVLDAAPSGPLRAVSLCAGEGRDLIGVLVDHPRRADVTARLVELDEGLVATAREAAEAAGLAGVEVVAGDASRTGAYAGAVPASLVLACGIFGNVTAADIERTIGLLPRLCGPGAHVVWTRNRKEPDMVPRIGRWFDEHGFEERWLSPPEDRHCVGVHRFTGEPVPLGDDVRMFEFVGYYNIWKGEPAPGE</sequence>
<dbReference type="InterPro" id="IPR029063">
    <property type="entry name" value="SAM-dependent_MTases_sf"/>
</dbReference>
<evidence type="ECO:0000313" key="1">
    <source>
        <dbReference type="EMBL" id="GAA2126860.1"/>
    </source>
</evidence>
<protein>
    <recommendedName>
        <fullName evidence="3">Class I SAM-dependent methyltransferase</fullName>
    </recommendedName>
</protein>